<dbReference type="NCBIfam" id="NF033542">
    <property type="entry name" value="transpos_IS110"/>
    <property type="match status" value="1"/>
</dbReference>
<dbReference type="PANTHER" id="PTHR33055">
    <property type="entry name" value="TRANSPOSASE FOR INSERTION SEQUENCE ELEMENT IS1111A"/>
    <property type="match status" value="1"/>
</dbReference>
<dbReference type="InterPro" id="IPR047650">
    <property type="entry name" value="Transpos_IS110"/>
</dbReference>
<dbReference type="Proteomes" id="UP000709959">
    <property type="component" value="Unassembled WGS sequence"/>
</dbReference>
<comment type="caution">
    <text evidence="3">The sequence shown here is derived from an EMBL/GenBank/DDBJ whole genome shotgun (WGS) entry which is preliminary data.</text>
</comment>
<evidence type="ECO:0000313" key="3">
    <source>
        <dbReference type="EMBL" id="MBK8571302.1"/>
    </source>
</evidence>
<accession>A0A936EZJ8</accession>
<dbReference type="AlphaFoldDB" id="A0A936EZJ8"/>
<dbReference type="PANTHER" id="PTHR33055:SF3">
    <property type="entry name" value="PUTATIVE TRANSPOSASE FOR IS117-RELATED"/>
    <property type="match status" value="1"/>
</dbReference>
<dbReference type="GO" id="GO:0006313">
    <property type="term" value="P:DNA transposition"/>
    <property type="evidence" value="ECO:0007669"/>
    <property type="project" value="InterPro"/>
</dbReference>
<proteinExistence type="predicted"/>
<dbReference type="Pfam" id="PF02371">
    <property type="entry name" value="Transposase_20"/>
    <property type="match status" value="1"/>
</dbReference>
<dbReference type="InterPro" id="IPR002525">
    <property type="entry name" value="Transp_IS110-like_N"/>
</dbReference>
<evidence type="ECO:0000313" key="4">
    <source>
        <dbReference type="Proteomes" id="UP000709959"/>
    </source>
</evidence>
<feature type="domain" description="Transposase IS110-like N-terminal" evidence="1">
    <location>
        <begin position="12"/>
        <end position="164"/>
    </location>
</feature>
<dbReference type="EMBL" id="JADKCH010000001">
    <property type="protein sequence ID" value="MBK8571302.1"/>
    <property type="molecule type" value="Genomic_DNA"/>
</dbReference>
<evidence type="ECO:0000259" key="1">
    <source>
        <dbReference type="Pfam" id="PF01548"/>
    </source>
</evidence>
<reference evidence="3 4" key="1">
    <citation type="submission" date="2020-10" db="EMBL/GenBank/DDBJ databases">
        <title>Connecting structure to function with the recovery of over 1000 high-quality activated sludge metagenome-assembled genomes encoding full-length rRNA genes using long-read sequencing.</title>
        <authorList>
            <person name="Singleton C.M."/>
            <person name="Petriglieri F."/>
            <person name="Kristensen J.M."/>
            <person name="Kirkegaard R.H."/>
            <person name="Michaelsen T.Y."/>
            <person name="Andersen M.H."/>
            <person name="Karst S.M."/>
            <person name="Dueholm M.S."/>
            <person name="Nielsen P.H."/>
            <person name="Albertsen M."/>
        </authorList>
    </citation>
    <scope>NUCLEOTIDE SEQUENCE [LARGE SCALE GENOMIC DNA]</scope>
    <source>
        <strain evidence="3">OdNE_18-Q3-R46-58_MAXAC.008</strain>
    </source>
</reference>
<sequence>MHMLSPSNLLWIGVDVSKATFDAALWGHQDFQKMATAAFPRTEEGVQAFRTWVLAHGGDAVGVVMEATGCYSQELGRWLQQDLPGSRVAIVNPSLVKAFGRSLALRNKTDRLDACMLARYGQERTPEAWVPMTPERAELRDLIRTRTKLIRLQVTIRLRLDDALGRTGNSAGKAQQKVLKVLQGQVDALDKAIERQLRQVAELGHAVELLTSIPGVGKVTAATMLGEAGDLRAFRRGRQLTAFVGVSPRRYDSGSSVRGRTRMCRIGGVHARVVLP</sequence>
<organism evidence="3 4">
    <name type="scientific">Candidatus Geothrix odensensis</name>
    <dbReference type="NCBI Taxonomy" id="2954440"/>
    <lineage>
        <taxon>Bacteria</taxon>
        <taxon>Pseudomonadati</taxon>
        <taxon>Acidobacteriota</taxon>
        <taxon>Holophagae</taxon>
        <taxon>Holophagales</taxon>
        <taxon>Holophagaceae</taxon>
        <taxon>Geothrix</taxon>
    </lineage>
</organism>
<dbReference type="Pfam" id="PF01548">
    <property type="entry name" value="DEDD_Tnp_IS110"/>
    <property type="match status" value="1"/>
</dbReference>
<dbReference type="GO" id="GO:0004803">
    <property type="term" value="F:transposase activity"/>
    <property type="evidence" value="ECO:0007669"/>
    <property type="project" value="InterPro"/>
</dbReference>
<gene>
    <name evidence="3" type="ORF">IPN91_01405</name>
</gene>
<dbReference type="GO" id="GO:0003677">
    <property type="term" value="F:DNA binding"/>
    <property type="evidence" value="ECO:0007669"/>
    <property type="project" value="InterPro"/>
</dbReference>
<feature type="domain" description="Transposase IS116/IS110/IS902 C-terminal" evidence="2">
    <location>
        <begin position="208"/>
        <end position="275"/>
    </location>
</feature>
<evidence type="ECO:0000259" key="2">
    <source>
        <dbReference type="Pfam" id="PF02371"/>
    </source>
</evidence>
<name>A0A936EZJ8_9BACT</name>
<protein>
    <submittedName>
        <fullName evidence="3">IS110 family transposase</fullName>
    </submittedName>
</protein>
<dbReference type="InterPro" id="IPR003346">
    <property type="entry name" value="Transposase_20"/>
</dbReference>